<dbReference type="PANTHER" id="PTHR43133">
    <property type="entry name" value="RNA POLYMERASE ECF-TYPE SIGMA FACTO"/>
    <property type="match status" value="1"/>
</dbReference>
<keyword evidence="2" id="KW-0805">Transcription regulation</keyword>
<dbReference type="NCBIfam" id="TIGR02937">
    <property type="entry name" value="sigma70-ECF"/>
    <property type="match status" value="1"/>
</dbReference>
<gene>
    <name evidence="8" type="ORF">SAMN04488690_1423</name>
</gene>
<dbReference type="InterPro" id="IPR007627">
    <property type="entry name" value="RNA_pol_sigma70_r2"/>
</dbReference>
<dbReference type="Proteomes" id="UP000191133">
    <property type="component" value="Unassembled WGS sequence"/>
</dbReference>
<dbReference type="GO" id="GO:0003677">
    <property type="term" value="F:DNA binding"/>
    <property type="evidence" value="ECO:0007669"/>
    <property type="project" value="UniProtKB-KW"/>
</dbReference>
<dbReference type="InterPro" id="IPR039425">
    <property type="entry name" value="RNA_pol_sigma-70-like"/>
</dbReference>
<proteinExistence type="inferred from homology"/>
<dbReference type="Gene3D" id="1.10.1740.10">
    <property type="match status" value="1"/>
</dbReference>
<dbReference type="Gene3D" id="1.10.10.10">
    <property type="entry name" value="Winged helix-like DNA-binding domain superfamily/Winged helix DNA-binding domain"/>
    <property type="match status" value="1"/>
</dbReference>
<dbReference type="Pfam" id="PF04545">
    <property type="entry name" value="Sigma70_r4"/>
    <property type="match status" value="1"/>
</dbReference>
<feature type="domain" description="RNA polymerase sigma-70 region 4" evidence="7">
    <location>
        <begin position="177"/>
        <end position="226"/>
    </location>
</feature>
<dbReference type="InterPro" id="IPR036388">
    <property type="entry name" value="WH-like_DNA-bd_sf"/>
</dbReference>
<evidence type="ECO:0000256" key="5">
    <source>
        <dbReference type="ARBA" id="ARBA00023163"/>
    </source>
</evidence>
<dbReference type="GO" id="GO:0006352">
    <property type="term" value="P:DNA-templated transcription initiation"/>
    <property type="evidence" value="ECO:0007669"/>
    <property type="project" value="InterPro"/>
</dbReference>
<name>A0A1W1GWI1_9GAMM</name>
<evidence type="ECO:0000256" key="4">
    <source>
        <dbReference type="ARBA" id="ARBA00023125"/>
    </source>
</evidence>
<accession>A0A1W1GWI1</accession>
<sequence>MEARQPRNVPSGVFPFDPLPVPAVTVALSHPIAGYAPPPAGLTLYGVDASALPTDEALMLAWAAGEVHAFESLYARHRKRLFGFLLRQLRDTALAEEMFQDVWQRVISARAGWQADAAFSTWLFRIAHNRLNDHWRAARHRPPAPADADLRLAALEDGQTPEAELSEFEQRRRIQLAMEELPAEQREVLQLRLEQELSLEEIGQITGVGRETVKSRLRYAMDKLRAGLNA</sequence>
<dbReference type="Pfam" id="PF04542">
    <property type="entry name" value="Sigma70_r2"/>
    <property type="match status" value="1"/>
</dbReference>
<dbReference type="AlphaFoldDB" id="A0A1W1GWI1"/>
<dbReference type="SUPFAM" id="SSF88659">
    <property type="entry name" value="Sigma3 and sigma4 domains of RNA polymerase sigma factors"/>
    <property type="match status" value="1"/>
</dbReference>
<dbReference type="InterPro" id="IPR013324">
    <property type="entry name" value="RNA_pol_sigma_r3/r4-like"/>
</dbReference>
<dbReference type="PANTHER" id="PTHR43133:SF8">
    <property type="entry name" value="RNA POLYMERASE SIGMA FACTOR HI_1459-RELATED"/>
    <property type="match status" value="1"/>
</dbReference>
<feature type="domain" description="RNA polymerase sigma-70 region 2" evidence="6">
    <location>
        <begin position="73"/>
        <end position="139"/>
    </location>
</feature>
<evidence type="ECO:0000256" key="3">
    <source>
        <dbReference type="ARBA" id="ARBA00023082"/>
    </source>
</evidence>
<evidence type="ECO:0000313" key="8">
    <source>
        <dbReference type="EMBL" id="SLM23723.1"/>
    </source>
</evidence>
<evidence type="ECO:0000256" key="2">
    <source>
        <dbReference type="ARBA" id="ARBA00023015"/>
    </source>
</evidence>
<dbReference type="GO" id="GO:0016987">
    <property type="term" value="F:sigma factor activity"/>
    <property type="evidence" value="ECO:0007669"/>
    <property type="project" value="UniProtKB-KW"/>
</dbReference>
<dbReference type="NCBIfam" id="NF009166">
    <property type="entry name" value="PRK12513.1"/>
    <property type="match status" value="1"/>
</dbReference>
<evidence type="ECO:0000313" key="9">
    <source>
        <dbReference type="Proteomes" id="UP000191133"/>
    </source>
</evidence>
<dbReference type="SUPFAM" id="SSF88946">
    <property type="entry name" value="Sigma2 domain of RNA polymerase sigma factors"/>
    <property type="match status" value="1"/>
</dbReference>
<dbReference type="EMBL" id="FWEU01000002">
    <property type="protein sequence ID" value="SLM23723.1"/>
    <property type="molecule type" value="Genomic_DNA"/>
</dbReference>
<keyword evidence="5" id="KW-0804">Transcription</keyword>
<keyword evidence="3" id="KW-0731">Sigma factor</keyword>
<organism evidence="8 9">
    <name type="scientific">Stenotrophomonas indicatrix</name>
    <dbReference type="NCBI Taxonomy" id="2045451"/>
    <lineage>
        <taxon>Bacteria</taxon>
        <taxon>Pseudomonadati</taxon>
        <taxon>Pseudomonadota</taxon>
        <taxon>Gammaproteobacteria</taxon>
        <taxon>Lysobacterales</taxon>
        <taxon>Lysobacteraceae</taxon>
        <taxon>Stenotrophomonas</taxon>
    </lineage>
</organism>
<dbReference type="CDD" id="cd06171">
    <property type="entry name" value="Sigma70_r4"/>
    <property type="match status" value="1"/>
</dbReference>
<evidence type="ECO:0000259" key="6">
    <source>
        <dbReference type="Pfam" id="PF04542"/>
    </source>
</evidence>
<evidence type="ECO:0000259" key="7">
    <source>
        <dbReference type="Pfam" id="PF04545"/>
    </source>
</evidence>
<reference evidence="9" key="1">
    <citation type="submission" date="2016-10" db="EMBL/GenBank/DDBJ databases">
        <authorList>
            <person name="Varghese N."/>
        </authorList>
    </citation>
    <scope>NUCLEOTIDE SEQUENCE [LARGE SCALE GENOMIC DNA]</scope>
    <source>
        <strain evidence="9">92MFCol6.1</strain>
    </source>
</reference>
<keyword evidence="4" id="KW-0238">DNA-binding</keyword>
<comment type="similarity">
    <text evidence="1">Belongs to the sigma-70 factor family. ECF subfamily.</text>
</comment>
<evidence type="ECO:0000256" key="1">
    <source>
        <dbReference type="ARBA" id="ARBA00010641"/>
    </source>
</evidence>
<dbReference type="InterPro" id="IPR007630">
    <property type="entry name" value="RNA_pol_sigma70_r4"/>
</dbReference>
<dbReference type="InterPro" id="IPR014284">
    <property type="entry name" value="RNA_pol_sigma-70_dom"/>
</dbReference>
<protein>
    <submittedName>
        <fullName evidence="8">RNA polymerase sigma-70 factor, ECF subfamily</fullName>
    </submittedName>
</protein>
<dbReference type="InterPro" id="IPR013325">
    <property type="entry name" value="RNA_pol_sigma_r2"/>
</dbReference>